<evidence type="ECO:0000313" key="2">
    <source>
        <dbReference type="Proteomes" id="UP000215483"/>
    </source>
</evidence>
<keyword evidence="2" id="KW-1185">Reference proteome</keyword>
<evidence type="ECO:0000313" key="1">
    <source>
        <dbReference type="EMBL" id="OXY88570.1"/>
    </source>
</evidence>
<dbReference type="AlphaFoldDB" id="A0A233RYU8"/>
<dbReference type="EMBL" id="MCGQ01000053">
    <property type="protein sequence ID" value="OXY88570.1"/>
    <property type="molecule type" value="Genomic_DNA"/>
</dbReference>
<dbReference type="Proteomes" id="UP000215483">
    <property type="component" value="Unassembled WGS sequence"/>
</dbReference>
<protein>
    <submittedName>
        <fullName evidence="1">Uncharacterized protein</fullName>
    </submittedName>
</protein>
<organism evidence="1 2">
    <name type="scientific">Streptomyces diastatochromogenes</name>
    <dbReference type="NCBI Taxonomy" id="42236"/>
    <lineage>
        <taxon>Bacteria</taxon>
        <taxon>Bacillati</taxon>
        <taxon>Actinomycetota</taxon>
        <taxon>Actinomycetes</taxon>
        <taxon>Kitasatosporales</taxon>
        <taxon>Streptomycetaceae</taxon>
        <taxon>Streptomyces</taxon>
    </lineage>
</organism>
<name>A0A233RYU8_STRDA</name>
<dbReference type="RefSeq" id="WP_094222251.1">
    <property type="nucleotide sequence ID" value="NZ_MCGQ01000053.1"/>
</dbReference>
<dbReference type="OrthoDB" id="5147465at2"/>
<comment type="caution">
    <text evidence="1">The sequence shown here is derived from an EMBL/GenBank/DDBJ whole genome shotgun (WGS) entry which is preliminary data.</text>
</comment>
<accession>A0A233RYU8</accession>
<proteinExistence type="predicted"/>
<reference evidence="1 2" key="1">
    <citation type="submission" date="2016-07" db="EMBL/GenBank/DDBJ databases">
        <title>Draft genome of Streptomyces diastatochromogenes.</title>
        <authorList>
            <person name="Podduturi R."/>
            <person name="Lukassen M.B."/>
            <person name="Clausen N."/>
            <person name="Nielsen J.L."/>
            <person name="Jorgensen N.O."/>
        </authorList>
    </citation>
    <scope>NUCLEOTIDE SEQUENCE [LARGE SCALE GENOMIC DNA]</scope>
    <source>
        <strain evidence="1 2">DSM 40608</strain>
    </source>
</reference>
<sequence length="187" mass="21006">MVAELRAQREAAREAARSQGLPYASVLDLGIRWSAGAPMPHLFNSSNRTMVLFYRHVPRPDWDGSWATVVDPRDPAPAALGLIEFIRPHSVRFGGPNDEALHGHPLSDHGLEAYEAHEVHNSPWIAEAERINSVHPAHQGGWHDTMRHYILTFHDDTLECLAHDVRVEQLECPFPEAVARVAQRLLV</sequence>
<gene>
    <name evidence="1" type="ORF">BEK98_41910</name>
</gene>